<feature type="compositionally biased region" description="Basic and acidic residues" evidence="1">
    <location>
        <begin position="23"/>
        <end position="34"/>
    </location>
</feature>
<evidence type="ECO:0000256" key="1">
    <source>
        <dbReference type="SAM" id="MobiDB-lite"/>
    </source>
</evidence>
<accession>A0A0J1G5R7</accession>
<sequence>MFYELRLPSGKRTQASQTTLRALAEKPLNREEPPNHPGDSKPVALATILNFVVEFRGVSRCV</sequence>
<evidence type="ECO:0000313" key="2">
    <source>
        <dbReference type="EMBL" id="KLU27528.1"/>
    </source>
</evidence>
<feature type="region of interest" description="Disordered" evidence="1">
    <location>
        <begin position="1"/>
        <end position="41"/>
    </location>
</feature>
<dbReference type="EMBL" id="AEJF01000024">
    <property type="protein sequence ID" value="KLU27528.1"/>
    <property type="molecule type" value="Genomic_DNA"/>
</dbReference>
<dbReference type="AlphaFoldDB" id="A0A0J1G5R7"/>
<keyword evidence="3" id="KW-1185">Reference proteome</keyword>
<feature type="compositionally biased region" description="Polar residues" evidence="1">
    <location>
        <begin position="11"/>
        <end position="20"/>
    </location>
</feature>
<comment type="caution">
    <text evidence="2">The sequence shown here is derived from an EMBL/GenBank/DDBJ whole genome shotgun (WGS) entry which is preliminary data.</text>
</comment>
<organism evidence="2 3">
    <name type="scientific">Caballeronia mineralivorans PML1(12)</name>
    <dbReference type="NCBI Taxonomy" id="908627"/>
    <lineage>
        <taxon>Bacteria</taxon>
        <taxon>Pseudomonadati</taxon>
        <taxon>Pseudomonadota</taxon>
        <taxon>Betaproteobacteria</taxon>
        <taxon>Burkholderiales</taxon>
        <taxon>Burkholderiaceae</taxon>
        <taxon>Caballeronia</taxon>
    </lineage>
</organism>
<dbReference type="Proteomes" id="UP000035963">
    <property type="component" value="Unassembled WGS sequence"/>
</dbReference>
<name>A0A0J1G5R7_9BURK</name>
<dbReference type="PATRIC" id="fig|908627.4.peg.849"/>
<evidence type="ECO:0000313" key="3">
    <source>
        <dbReference type="Proteomes" id="UP000035963"/>
    </source>
</evidence>
<protein>
    <submittedName>
        <fullName evidence="2">Uncharacterized protein</fullName>
    </submittedName>
</protein>
<reference evidence="2 3" key="1">
    <citation type="journal article" date="2015" name="Genome Announc.">
        <title>Draft Genome Sequence of Burkholderia sp. Strain PML1(12), an Ectomycorrhizosphere-Inhabiting Bacterium with Effective Mineral-Weathering Ability.</title>
        <authorList>
            <person name="Uroz S."/>
            <person name="Oger P."/>
        </authorList>
    </citation>
    <scope>NUCLEOTIDE SEQUENCE [LARGE SCALE GENOMIC DNA]</scope>
    <source>
        <strain evidence="3">PML1(12)</strain>
    </source>
</reference>
<proteinExistence type="predicted"/>
<gene>
    <name evidence="2" type="ORF">EOS_03810</name>
</gene>